<keyword evidence="2" id="KW-1185">Reference proteome</keyword>
<dbReference type="Proteomes" id="UP000008694">
    <property type="component" value="Unassembled WGS sequence"/>
</dbReference>
<accession>D7KXD8</accession>
<protein>
    <recommendedName>
        <fullName evidence="3">FBD domain-containing protein</fullName>
    </recommendedName>
</protein>
<dbReference type="AlphaFoldDB" id="D7KXD8"/>
<evidence type="ECO:0000313" key="1">
    <source>
        <dbReference type="EMBL" id="EFH62903.1"/>
    </source>
</evidence>
<sequence length="86" mass="9629">MVLTSLYCYTYVIYGYSKVEPLPPCSNLYSLDASLVESSWDVLPAFHGCSCMNLHLLVLELDHLPEIDGIKLSLVPQCILSSMDFL</sequence>
<dbReference type="Gramene" id="scaffold_200625.1">
    <property type="protein sequence ID" value="scaffold_200625.1"/>
    <property type="gene ID" value="scaffold_200625.1"/>
</dbReference>
<reference evidence="2" key="1">
    <citation type="journal article" date="2011" name="Nat. Genet.">
        <title>The Arabidopsis lyrata genome sequence and the basis of rapid genome size change.</title>
        <authorList>
            <person name="Hu T.T."/>
            <person name="Pattyn P."/>
            <person name="Bakker E.G."/>
            <person name="Cao J."/>
            <person name="Cheng J.-F."/>
            <person name="Clark R.M."/>
            <person name="Fahlgren N."/>
            <person name="Fawcett J.A."/>
            <person name="Grimwood J."/>
            <person name="Gundlach H."/>
            <person name="Haberer G."/>
            <person name="Hollister J.D."/>
            <person name="Ossowski S."/>
            <person name="Ottilar R.P."/>
            <person name="Salamov A.A."/>
            <person name="Schneeberger K."/>
            <person name="Spannagl M."/>
            <person name="Wang X."/>
            <person name="Yang L."/>
            <person name="Nasrallah M.E."/>
            <person name="Bergelson J."/>
            <person name="Carrington J.C."/>
            <person name="Gaut B.S."/>
            <person name="Schmutz J."/>
            <person name="Mayer K.F.X."/>
            <person name="Van de Peer Y."/>
            <person name="Grigoriev I.V."/>
            <person name="Nordborg M."/>
            <person name="Weigel D."/>
            <person name="Guo Y.-L."/>
        </authorList>
    </citation>
    <scope>NUCLEOTIDE SEQUENCE [LARGE SCALE GENOMIC DNA]</scope>
    <source>
        <strain evidence="2">cv. MN47</strain>
    </source>
</reference>
<dbReference type="HOGENOM" id="CLU_2500971_0_0_1"/>
<dbReference type="EMBL" id="GL348714">
    <property type="protein sequence ID" value="EFH62903.1"/>
    <property type="molecule type" value="Genomic_DNA"/>
</dbReference>
<name>D7KXD8_ARALL</name>
<evidence type="ECO:0008006" key="3">
    <source>
        <dbReference type="Google" id="ProtNLM"/>
    </source>
</evidence>
<gene>
    <name evidence="1" type="ORF">ARALYDRAFT_893551</name>
</gene>
<organism evidence="2">
    <name type="scientific">Arabidopsis lyrata subsp. lyrata</name>
    <name type="common">Lyre-leaved rock-cress</name>
    <dbReference type="NCBI Taxonomy" id="81972"/>
    <lineage>
        <taxon>Eukaryota</taxon>
        <taxon>Viridiplantae</taxon>
        <taxon>Streptophyta</taxon>
        <taxon>Embryophyta</taxon>
        <taxon>Tracheophyta</taxon>
        <taxon>Spermatophyta</taxon>
        <taxon>Magnoliopsida</taxon>
        <taxon>eudicotyledons</taxon>
        <taxon>Gunneridae</taxon>
        <taxon>Pentapetalae</taxon>
        <taxon>rosids</taxon>
        <taxon>malvids</taxon>
        <taxon>Brassicales</taxon>
        <taxon>Brassicaceae</taxon>
        <taxon>Camelineae</taxon>
        <taxon>Arabidopsis</taxon>
    </lineage>
</organism>
<evidence type="ECO:0000313" key="2">
    <source>
        <dbReference type="Proteomes" id="UP000008694"/>
    </source>
</evidence>
<proteinExistence type="predicted"/>